<dbReference type="OrthoDB" id="15794at2759"/>
<dbReference type="PANTHER" id="PTHR43675:SF1">
    <property type="entry name" value="RIKEN CDNA 2700097O09 GENE"/>
    <property type="match status" value="1"/>
</dbReference>
<dbReference type="PANTHER" id="PTHR43675">
    <property type="entry name" value="ARSENITE METHYLTRANSFERASE"/>
    <property type="match status" value="1"/>
</dbReference>
<protein>
    <recommendedName>
        <fullName evidence="3">Methyltransferase type 11 domain-containing protein</fullName>
    </recommendedName>
</protein>
<sequence length="304" mass="34021">MDLASAQNAFVSLVSSLQPLDRPEFLSWCKEHFLNDSSDSKAYFDLRTIAEDIKTLVPTEAIFPSEKIDHSSIGNLPQTSNERIIHVDSFLFEDDQIDALVEEGKLSRNYCKNCGSINVGPITFISHSASVQRIEFIFQYMLPDLSGKVLLDVGSRLGAILYGAYYCSAASKIIGIEINQDLCSLQNHIIDKYGLGDRIQVICENICNLPEIIHAANVIIFNNVFECFMPKEMQKQIWIWLRNTITNSGTILVTVPSMEETLSSLETGIDISSWLKKVPIADPEAVLKMDDQDLLSEVCSYVVI</sequence>
<keyword evidence="2" id="KW-1185">Reference proteome</keyword>
<dbReference type="Gene3D" id="3.40.50.150">
    <property type="entry name" value="Vaccinia Virus protein VP39"/>
    <property type="match status" value="1"/>
</dbReference>
<reference evidence="1" key="1">
    <citation type="submission" date="2020-08" db="EMBL/GenBank/DDBJ databases">
        <title>Multicomponent nature underlies the extraordinary mechanical properties of spider dragline silk.</title>
        <authorList>
            <person name="Kono N."/>
            <person name="Nakamura H."/>
            <person name="Mori M."/>
            <person name="Yoshida Y."/>
            <person name="Ohtoshi R."/>
            <person name="Malay A.D."/>
            <person name="Moran D.A.P."/>
            <person name="Tomita M."/>
            <person name="Numata K."/>
            <person name="Arakawa K."/>
        </authorList>
    </citation>
    <scope>NUCLEOTIDE SEQUENCE</scope>
</reference>
<evidence type="ECO:0000313" key="1">
    <source>
        <dbReference type="EMBL" id="GFT23950.1"/>
    </source>
</evidence>
<accession>A0A8X6NMK0</accession>
<gene>
    <name evidence="1" type="primary">NCL1_36992</name>
    <name evidence="1" type="ORF">NPIL_432991</name>
</gene>
<evidence type="ECO:0008006" key="3">
    <source>
        <dbReference type="Google" id="ProtNLM"/>
    </source>
</evidence>
<dbReference type="InterPro" id="IPR026669">
    <property type="entry name" value="Arsenite_MeTrfase-like"/>
</dbReference>
<dbReference type="GO" id="GO:0008168">
    <property type="term" value="F:methyltransferase activity"/>
    <property type="evidence" value="ECO:0007669"/>
    <property type="project" value="TreeGrafter"/>
</dbReference>
<dbReference type="InterPro" id="IPR029063">
    <property type="entry name" value="SAM-dependent_MTases_sf"/>
</dbReference>
<dbReference type="SUPFAM" id="SSF53335">
    <property type="entry name" value="S-adenosyl-L-methionine-dependent methyltransferases"/>
    <property type="match status" value="1"/>
</dbReference>
<dbReference type="Proteomes" id="UP000887013">
    <property type="component" value="Unassembled WGS sequence"/>
</dbReference>
<evidence type="ECO:0000313" key="2">
    <source>
        <dbReference type="Proteomes" id="UP000887013"/>
    </source>
</evidence>
<dbReference type="EMBL" id="BMAW01106369">
    <property type="protein sequence ID" value="GFT23950.1"/>
    <property type="molecule type" value="Genomic_DNA"/>
</dbReference>
<proteinExistence type="predicted"/>
<organism evidence="1 2">
    <name type="scientific">Nephila pilipes</name>
    <name type="common">Giant wood spider</name>
    <name type="synonym">Nephila maculata</name>
    <dbReference type="NCBI Taxonomy" id="299642"/>
    <lineage>
        <taxon>Eukaryota</taxon>
        <taxon>Metazoa</taxon>
        <taxon>Ecdysozoa</taxon>
        <taxon>Arthropoda</taxon>
        <taxon>Chelicerata</taxon>
        <taxon>Arachnida</taxon>
        <taxon>Araneae</taxon>
        <taxon>Araneomorphae</taxon>
        <taxon>Entelegynae</taxon>
        <taxon>Araneoidea</taxon>
        <taxon>Nephilidae</taxon>
        <taxon>Nephila</taxon>
    </lineage>
</organism>
<comment type="caution">
    <text evidence="1">The sequence shown here is derived from an EMBL/GenBank/DDBJ whole genome shotgun (WGS) entry which is preliminary data.</text>
</comment>
<name>A0A8X6NMK0_NEPPI</name>
<dbReference type="AlphaFoldDB" id="A0A8X6NMK0"/>